<evidence type="ECO:0000259" key="2">
    <source>
        <dbReference type="Pfam" id="PF20356"/>
    </source>
</evidence>
<comment type="caution">
    <text evidence="3">The sequence shown here is derived from an EMBL/GenBank/DDBJ whole genome shotgun (WGS) entry which is preliminary data.</text>
</comment>
<feature type="compositionally biased region" description="Low complexity" evidence="1">
    <location>
        <begin position="120"/>
        <end position="136"/>
    </location>
</feature>
<reference evidence="3 4" key="1">
    <citation type="submission" date="2019-12" db="EMBL/GenBank/DDBJ databases">
        <title>Novel species isolated from a subtropical stream in China.</title>
        <authorList>
            <person name="Lu H."/>
        </authorList>
    </citation>
    <scope>NUCLEOTIDE SEQUENCE [LARGE SCALE GENOMIC DNA]</scope>
    <source>
        <strain evidence="3 4">CY42W</strain>
    </source>
</reference>
<evidence type="ECO:0000313" key="3">
    <source>
        <dbReference type="EMBL" id="MYN30338.1"/>
    </source>
</evidence>
<protein>
    <recommendedName>
        <fullName evidence="2">DUF6651 domain-containing protein</fullName>
    </recommendedName>
</protein>
<dbReference type="Proteomes" id="UP000642144">
    <property type="component" value="Unassembled WGS sequence"/>
</dbReference>
<sequence length="210" mass="22046">MKLKLNKDGSAVVRNGMPVYVHANGREEAFDAPAAWKLALGKHFETSPVMTGLKLPADVAASFFGDSFRIEAGKLVAVDKLGIQLYSPTRHGEAADFNEAFAQLVDRYERKGMIQREPDAGAAPGAAAPAGRQQAGSTITRAQFDSLPPESKGKFMAQGGRIADGPAAPAGKPVASAPPAGGKAITRAAFDQMPQTDRHSFVKSGGRISD</sequence>
<name>A0ABW9W8K8_9BURK</name>
<feature type="region of interest" description="Disordered" evidence="1">
    <location>
        <begin position="119"/>
        <end position="210"/>
    </location>
</feature>
<gene>
    <name evidence="3" type="ORF">GTP69_28420</name>
</gene>
<feature type="domain" description="DUF6651" evidence="2">
    <location>
        <begin position="40"/>
        <end position="117"/>
    </location>
</feature>
<evidence type="ECO:0000256" key="1">
    <source>
        <dbReference type="SAM" id="MobiDB-lite"/>
    </source>
</evidence>
<dbReference type="RefSeq" id="WP_161058017.1">
    <property type="nucleotide sequence ID" value="NZ_WWCT01000036.1"/>
</dbReference>
<proteinExistence type="predicted"/>
<dbReference type="EMBL" id="WWCT01000036">
    <property type="protein sequence ID" value="MYN30338.1"/>
    <property type="molecule type" value="Genomic_DNA"/>
</dbReference>
<keyword evidence="4" id="KW-1185">Reference proteome</keyword>
<dbReference type="Pfam" id="PF20356">
    <property type="entry name" value="DUF6651"/>
    <property type="match status" value="1"/>
</dbReference>
<dbReference type="InterPro" id="IPR046593">
    <property type="entry name" value="DUF6651"/>
</dbReference>
<evidence type="ECO:0000313" key="4">
    <source>
        <dbReference type="Proteomes" id="UP000642144"/>
    </source>
</evidence>
<accession>A0ABW9W8K8</accession>
<organism evidence="3 4">
    <name type="scientific">Duganella levis</name>
    <dbReference type="NCBI Taxonomy" id="2692169"/>
    <lineage>
        <taxon>Bacteria</taxon>
        <taxon>Pseudomonadati</taxon>
        <taxon>Pseudomonadota</taxon>
        <taxon>Betaproteobacteria</taxon>
        <taxon>Burkholderiales</taxon>
        <taxon>Oxalobacteraceae</taxon>
        <taxon>Telluria group</taxon>
        <taxon>Duganella</taxon>
    </lineage>
</organism>